<dbReference type="NCBIfam" id="NF004012">
    <property type="entry name" value="PRK05477.1-2"/>
    <property type="match status" value="1"/>
</dbReference>
<comment type="catalytic activity">
    <reaction evidence="9 10">
        <text>L-glutamyl-tRNA(Gln) + L-glutamine + ATP + H2O = L-glutaminyl-tRNA(Gln) + L-glutamate + ADP + phosphate + H(+)</text>
        <dbReference type="Rhea" id="RHEA:17521"/>
        <dbReference type="Rhea" id="RHEA-COMP:9681"/>
        <dbReference type="Rhea" id="RHEA-COMP:9684"/>
        <dbReference type="ChEBI" id="CHEBI:15377"/>
        <dbReference type="ChEBI" id="CHEBI:15378"/>
        <dbReference type="ChEBI" id="CHEBI:29985"/>
        <dbReference type="ChEBI" id="CHEBI:30616"/>
        <dbReference type="ChEBI" id="CHEBI:43474"/>
        <dbReference type="ChEBI" id="CHEBI:58359"/>
        <dbReference type="ChEBI" id="CHEBI:78520"/>
        <dbReference type="ChEBI" id="CHEBI:78521"/>
        <dbReference type="ChEBI" id="CHEBI:456216"/>
    </reaction>
</comment>
<dbReference type="PROSITE" id="PS01234">
    <property type="entry name" value="GATB"/>
    <property type="match status" value="1"/>
</dbReference>
<comment type="subunit">
    <text evidence="2 10">Heterotrimer of A, B and C subunits.</text>
</comment>
<dbReference type="InterPro" id="IPR023168">
    <property type="entry name" value="GatB_Yqey_C_2"/>
</dbReference>
<evidence type="ECO:0000256" key="3">
    <source>
        <dbReference type="ARBA" id="ARBA00022598"/>
    </source>
</evidence>
<evidence type="ECO:0000313" key="13">
    <source>
        <dbReference type="Proteomes" id="UP000654482"/>
    </source>
</evidence>
<dbReference type="NCBIfam" id="NF004014">
    <property type="entry name" value="PRK05477.1-4"/>
    <property type="match status" value="1"/>
</dbReference>
<dbReference type="Gene3D" id="1.10.150.380">
    <property type="entry name" value="GatB domain, N-terminal subdomain"/>
    <property type="match status" value="1"/>
</dbReference>
<protein>
    <recommendedName>
        <fullName evidence="10">Aspartyl/glutamyl-tRNA(Asn/Gln) amidotransferase subunit B</fullName>
        <shortName evidence="10">Asp/Glu-ADT subunit B</shortName>
        <ecNumber evidence="10">6.3.5.-</ecNumber>
    </recommendedName>
</protein>
<dbReference type="HAMAP" id="MF_00121">
    <property type="entry name" value="GatB"/>
    <property type="match status" value="1"/>
</dbReference>
<reference evidence="12" key="1">
    <citation type="submission" date="2020-10" db="EMBL/GenBank/DDBJ databases">
        <authorList>
            <person name="Castelo-Branco R."/>
            <person name="Eusebio N."/>
            <person name="Adriana R."/>
            <person name="Vieira A."/>
            <person name="Brugerolle De Fraissinette N."/>
            <person name="Rezende De Castro R."/>
            <person name="Schneider M.P."/>
            <person name="Vasconcelos V."/>
            <person name="Leao P.N."/>
        </authorList>
    </citation>
    <scope>NUCLEOTIDE SEQUENCE</scope>
    <source>
        <strain evidence="12">LEGE 07157</strain>
    </source>
</reference>
<dbReference type="RefSeq" id="WP_194031511.1">
    <property type="nucleotide sequence ID" value="NZ_JADEWZ010000046.1"/>
</dbReference>
<dbReference type="InterPro" id="IPR014746">
    <property type="entry name" value="Gln_synth/guanido_kin_cat_dom"/>
</dbReference>
<evidence type="ECO:0000256" key="10">
    <source>
        <dbReference type="HAMAP-Rule" id="MF_00121"/>
    </source>
</evidence>
<evidence type="ECO:0000256" key="9">
    <source>
        <dbReference type="ARBA" id="ARBA00047913"/>
    </source>
</evidence>
<dbReference type="GO" id="GO:0006412">
    <property type="term" value="P:translation"/>
    <property type="evidence" value="ECO:0007669"/>
    <property type="project" value="UniProtKB-UniRule"/>
</dbReference>
<keyword evidence="6 10" id="KW-0648">Protein biosynthesis</keyword>
<dbReference type="Proteomes" id="UP000654482">
    <property type="component" value="Unassembled WGS sequence"/>
</dbReference>
<keyword evidence="5 10" id="KW-0067">ATP-binding</keyword>
<dbReference type="SMART" id="SM00845">
    <property type="entry name" value="GatB_Yqey"/>
    <property type="match status" value="1"/>
</dbReference>
<dbReference type="SUPFAM" id="SSF55931">
    <property type="entry name" value="Glutamine synthetase/guanido kinase"/>
    <property type="match status" value="1"/>
</dbReference>
<evidence type="ECO:0000256" key="7">
    <source>
        <dbReference type="ARBA" id="ARBA00024799"/>
    </source>
</evidence>
<comment type="catalytic activity">
    <reaction evidence="8 10">
        <text>L-aspartyl-tRNA(Asn) + L-glutamine + ATP + H2O = L-asparaginyl-tRNA(Asn) + L-glutamate + ADP + phosphate + 2 H(+)</text>
        <dbReference type="Rhea" id="RHEA:14513"/>
        <dbReference type="Rhea" id="RHEA-COMP:9674"/>
        <dbReference type="Rhea" id="RHEA-COMP:9677"/>
        <dbReference type="ChEBI" id="CHEBI:15377"/>
        <dbReference type="ChEBI" id="CHEBI:15378"/>
        <dbReference type="ChEBI" id="CHEBI:29985"/>
        <dbReference type="ChEBI" id="CHEBI:30616"/>
        <dbReference type="ChEBI" id="CHEBI:43474"/>
        <dbReference type="ChEBI" id="CHEBI:58359"/>
        <dbReference type="ChEBI" id="CHEBI:78515"/>
        <dbReference type="ChEBI" id="CHEBI:78516"/>
        <dbReference type="ChEBI" id="CHEBI:456216"/>
    </reaction>
</comment>
<dbReference type="InterPro" id="IPR003789">
    <property type="entry name" value="Asn/Gln_tRNA_amidoTrase-B-like"/>
</dbReference>
<evidence type="ECO:0000256" key="8">
    <source>
        <dbReference type="ARBA" id="ARBA00047380"/>
    </source>
</evidence>
<keyword evidence="3 10" id="KW-0436">Ligase</keyword>
<dbReference type="PANTHER" id="PTHR11659">
    <property type="entry name" value="GLUTAMYL-TRNA GLN AMIDOTRANSFERASE SUBUNIT B MITOCHONDRIAL AND PROKARYOTIC PET112-RELATED"/>
    <property type="match status" value="1"/>
</dbReference>
<evidence type="ECO:0000256" key="6">
    <source>
        <dbReference type="ARBA" id="ARBA00022917"/>
    </source>
</evidence>
<dbReference type="InterPro" id="IPR017958">
    <property type="entry name" value="Gln-tRNA_amidoTrfase_suB_CS"/>
</dbReference>
<gene>
    <name evidence="10 12" type="primary">gatB</name>
    <name evidence="12" type="ORF">IQ249_21275</name>
</gene>
<dbReference type="InterPro" id="IPR017959">
    <property type="entry name" value="Asn/Gln-tRNA_amidoTrfase_suB/E"/>
</dbReference>
<evidence type="ECO:0000313" key="12">
    <source>
        <dbReference type="EMBL" id="MBE9118427.1"/>
    </source>
</evidence>
<keyword evidence="13" id="KW-1185">Reference proteome</keyword>
<dbReference type="SUPFAM" id="SSF89095">
    <property type="entry name" value="GatB/YqeY motif"/>
    <property type="match status" value="1"/>
</dbReference>
<dbReference type="GO" id="GO:0005524">
    <property type="term" value="F:ATP binding"/>
    <property type="evidence" value="ECO:0007669"/>
    <property type="project" value="UniProtKB-KW"/>
</dbReference>
<dbReference type="GO" id="GO:0050567">
    <property type="term" value="F:glutaminyl-tRNA synthase (glutamine-hydrolyzing) activity"/>
    <property type="evidence" value="ECO:0007669"/>
    <property type="project" value="UniProtKB-UniRule"/>
</dbReference>
<dbReference type="InterPro" id="IPR018027">
    <property type="entry name" value="Asn/Gln_amidotransferase"/>
</dbReference>
<accession>A0A8J7IWQ2</accession>
<dbReference type="GO" id="GO:0070681">
    <property type="term" value="P:glutaminyl-tRNAGln biosynthesis via transamidation"/>
    <property type="evidence" value="ECO:0007669"/>
    <property type="project" value="TreeGrafter"/>
</dbReference>
<dbReference type="EMBL" id="JADEWZ010000046">
    <property type="protein sequence ID" value="MBE9118427.1"/>
    <property type="molecule type" value="Genomic_DNA"/>
</dbReference>
<comment type="function">
    <text evidence="7 10">Allows the formation of correctly charged Asn-tRNA(Asn) or Gln-tRNA(Gln) through the transamidation of misacylated Asp-tRNA(Asn) or Glu-tRNA(Gln) in organisms which lack either or both of asparaginyl-tRNA or glutaminyl-tRNA synthetases. The reaction takes place in the presence of glutamine and ATP through an activated phospho-Asp-tRNA(Asn) or phospho-Glu-tRNA(Gln).</text>
</comment>
<evidence type="ECO:0000256" key="2">
    <source>
        <dbReference type="ARBA" id="ARBA00011123"/>
    </source>
</evidence>
<dbReference type="InterPro" id="IPR006075">
    <property type="entry name" value="Asn/Gln-tRNA_Trfase_suB/E_cat"/>
</dbReference>
<name>A0A8J7IWQ2_9CYAN</name>
<dbReference type="InterPro" id="IPR042114">
    <property type="entry name" value="GatB_C_1"/>
</dbReference>
<dbReference type="Gene3D" id="1.10.10.410">
    <property type="match status" value="1"/>
</dbReference>
<dbReference type="NCBIfam" id="TIGR00133">
    <property type="entry name" value="gatB"/>
    <property type="match status" value="1"/>
</dbReference>
<dbReference type="AlphaFoldDB" id="A0A8J7IWQ2"/>
<organism evidence="12 13">
    <name type="scientific">Lusitaniella coriacea LEGE 07157</name>
    <dbReference type="NCBI Taxonomy" id="945747"/>
    <lineage>
        <taxon>Bacteria</taxon>
        <taxon>Bacillati</taxon>
        <taxon>Cyanobacteriota</taxon>
        <taxon>Cyanophyceae</taxon>
        <taxon>Spirulinales</taxon>
        <taxon>Lusitaniellaceae</taxon>
        <taxon>Lusitaniella</taxon>
    </lineage>
</organism>
<dbReference type="Pfam" id="PF02637">
    <property type="entry name" value="GatB_Yqey"/>
    <property type="match status" value="1"/>
</dbReference>
<dbReference type="InterPro" id="IPR004413">
    <property type="entry name" value="GatB"/>
</dbReference>
<feature type="domain" description="Asn/Gln amidotransferase" evidence="11">
    <location>
        <begin position="346"/>
        <end position="504"/>
    </location>
</feature>
<dbReference type="EC" id="6.3.5.-" evidence="10"/>
<evidence type="ECO:0000256" key="1">
    <source>
        <dbReference type="ARBA" id="ARBA00005306"/>
    </source>
</evidence>
<comment type="caution">
    <text evidence="12">The sequence shown here is derived from an EMBL/GenBank/DDBJ whole genome shotgun (WGS) entry which is preliminary data.</text>
</comment>
<comment type="similarity">
    <text evidence="1 10">Belongs to the GatB/GatE family. GatB subfamily.</text>
</comment>
<evidence type="ECO:0000256" key="5">
    <source>
        <dbReference type="ARBA" id="ARBA00022840"/>
    </source>
</evidence>
<sequence>MTATAPIKTKYEAVIGLETHCQLNTKTKIFSPVSTAFGAPPNSNISPICLGYPGVLPVLNEKVLEYAVKAGLALNCQIAPYSKFDRKQYFYPDLPKNYQISQYDLPIAEHGWLEIELVDKKGAEPTRRKIGITRLHMEEDAGKLVHGGSDRLSGSTHSLVDFNRAGVPLLEIVSEPDLRSGEEAAEYGRELRRIVRYLGISDGNMQEGSLRCDVNISVRPVGQEAFGVKVEIKNMNSFSSIQKAIDYEIERQIKAIADGEPIYQETRLWEEGSQRTISMRMKEGSSDYRYFPEPDLPPIEVSKKQLKQWESELPELPARKRHRYETELGLSAYDTRVLTDDLEVSQYFDRAISQSRISDAIAQGVNAKQVANWVMGDIAAYVNSEKLDSINDIALKPETLAELVGLIEEGTISGKIAKEILPELLSKPVDSVKKLVEKKGLIQISDTGELEKMIDEVIAAHPKEVEQFRNGKTKLKGFFVGQVMKKTSGRADPKVTNQLLGKKLEG</sequence>
<evidence type="ECO:0000256" key="4">
    <source>
        <dbReference type="ARBA" id="ARBA00022741"/>
    </source>
</evidence>
<dbReference type="PANTHER" id="PTHR11659:SF0">
    <property type="entry name" value="GLUTAMYL-TRNA(GLN) AMIDOTRANSFERASE SUBUNIT B, MITOCHONDRIAL"/>
    <property type="match status" value="1"/>
</dbReference>
<keyword evidence="4 10" id="KW-0547">Nucleotide-binding</keyword>
<evidence type="ECO:0000259" key="11">
    <source>
        <dbReference type="SMART" id="SM00845"/>
    </source>
</evidence>
<dbReference type="FunFam" id="1.10.10.410:FF:000001">
    <property type="entry name" value="Aspartyl/glutamyl-tRNA(Asn/Gln) amidotransferase subunit B"/>
    <property type="match status" value="1"/>
</dbReference>
<proteinExistence type="inferred from homology"/>
<dbReference type="Pfam" id="PF02934">
    <property type="entry name" value="GatB_N"/>
    <property type="match status" value="1"/>
</dbReference>